<gene>
    <name evidence="2" type="ORF">ANG5_0729</name>
    <name evidence="1" type="ORF">HMPREF1042_0420</name>
</gene>
<reference evidence="1 3" key="1">
    <citation type="submission" date="2011-06" db="EMBL/GenBank/DDBJ databases">
        <authorList>
            <person name="Harkins D.M."/>
            <person name="Madupu R."/>
            <person name="Durkin A.S."/>
            <person name="Torralba M."/>
            <person name="Methe B."/>
            <person name="Sutton G.G."/>
            <person name="Nelson K.E."/>
        </authorList>
    </citation>
    <scope>NUCLEOTIDE SEQUENCE [LARGE SCALE GENOMIC DNA]</scope>
    <source>
        <strain evidence="1 3">SK1060</strain>
    </source>
</reference>
<keyword evidence="4" id="KW-1185">Reference proteome</keyword>
<dbReference type="Proteomes" id="UP000016985">
    <property type="component" value="Unassembled WGS sequence"/>
</dbReference>
<dbReference type="EMBL" id="AFUP01000001">
    <property type="protein sequence ID" value="EGV10534.1"/>
    <property type="molecule type" value="Genomic_DNA"/>
</dbReference>
<evidence type="ECO:0000313" key="3">
    <source>
        <dbReference type="Proteomes" id="UP000003287"/>
    </source>
</evidence>
<dbReference type="AlphaFoldDB" id="F9P4M3"/>
<evidence type="ECO:0000313" key="4">
    <source>
        <dbReference type="Proteomes" id="UP000016985"/>
    </source>
</evidence>
<evidence type="ECO:0000313" key="2">
    <source>
        <dbReference type="EMBL" id="GAD44201.1"/>
    </source>
</evidence>
<dbReference type="EMBL" id="BASX01000004">
    <property type="protein sequence ID" value="GAD44201.1"/>
    <property type="molecule type" value="Genomic_DNA"/>
</dbReference>
<proteinExistence type="predicted"/>
<sequence>MFNLSLTACSFHFRKTNSKGNTQVYDLNAPLCIKNAGDDEFLFSDLLGLFCAFFEKYETLVKDDNKHQSFRCEYRTENCIQTPDFKMLYVKIYSGIYGSSSDIIDGDTQEIKYQKTSSDIDTRPFYLMIVFPKDSDNVIVQKGMFIFQNVGQFGVKTITTSKMQEFFSSQFNITLKCNTIAPDLFIRKVIRKENIKKFVMIKNYKSSDIADNIGKGYGIEVREIGNLSFSESKWDRLMGAIRHMASSKYNLFEFEQQTYDNLKLIVDIGGRTRTINLHNLENLSIIEGIPDEIKMADGHPNLELLIDHFKKVATEYLEEMVLHIS</sequence>
<reference evidence="2 4" key="2">
    <citation type="submission" date="2013-09" db="EMBL/GenBank/DDBJ databases">
        <title>Genome Sequences of seven clinical isolates and type strains of anginosus group streptococci.</title>
        <authorList>
            <person name="Maruyama F."/>
            <person name="Sakurai A."/>
            <person name="Ogura Y."/>
            <person name="Homma H."/>
            <person name="Takahashi N."/>
            <person name="Ohtsubo Y."/>
            <person name="Hoshino T."/>
            <person name="Okahashi N."/>
            <person name="Nakagawa I."/>
            <person name="Kimura S."/>
            <person name="Fujiwara T."/>
            <person name="Hayashi T."/>
            <person name="Shintani S."/>
        </authorList>
    </citation>
    <scope>NUCLEOTIDE SEQUENCE [LARGE SCALE GENOMIC DNA]</scope>
    <source>
        <strain evidence="2">CCUG 46377</strain>
        <strain evidence="4">CCUG46377</strain>
    </source>
</reference>
<organism evidence="1 3">
    <name type="scientific">Streptococcus constellatus subsp. pharyngis SK1060 = CCUG 46377</name>
    <dbReference type="NCBI Taxonomy" id="1035184"/>
    <lineage>
        <taxon>Bacteria</taxon>
        <taxon>Bacillati</taxon>
        <taxon>Bacillota</taxon>
        <taxon>Bacilli</taxon>
        <taxon>Lactobacillales</taxon>
        <taxon>Streptococcaceae</taxon>
        <taxon>Streptococcus</taxon>
        <taxon>Streptococcus anginosus group</taxon>
    </lineage>
</organism>
<protein>
    <submittedName>
        <fullName evidence="1">Conserved domain protein</fullName>
    </submittedName>
</protein>
<accession>F9P4M3</accession>
<evidence type="ECO:0000313" key="1">
    <source>
        <dbReference type="EMBL" id="EGV10534.1"/>
    </source>
</evidence>
<dbReference type="eggNOG" id="ENOG50337G2">
    <property type="taxonomic scope" value="Bacteria"/>
</dbReference>
<name>F9P4M3_STRCV</name>
<dbReference type="RefSeq" id="WP_006267200.1">
    <property type="nucleotide sequence ID" value="NZ_BASX01000004.1"/>
</dbReference>
<dbReference type="Proteomes" id="UP000003287">
    <property type="component" value="Unassembled WGS sequence"/>
</dbReference>